<accession>A0A378RKA8</accession>
<reference evidence="2 3" key="1">
    <citation type="submission" date="2018-06" db="EMBL/GenBank/DDBJ databases">
        <authorList>
            <consortium name="Pathogen Informatics"/>
            <person name="Doyle S."/>
        </authorList>
    </citation>
    <scope>NUCLEOTIDE SEQUENCE [LARGE SCALE GENOMIC DNA]</scope>
    <source>
        <strain evidence="2 3">NCTC11179</strain>
    </source>
</reference>
<keyword evidence="1" id="KW-0732">Signal</keyword>
<feature type="chain" id="PRO_5016573614" evidence="1">
    <location>
        <begin position="21"/>
        <end position="141"/>
    </location>
</feature>
<sequence>MLKITYFTLLTLFFTSFLMAQDVKFKNKIVTIDNKEVLTYEQPFMSDNMTFFKLNSKEEILYLQYTNDPHSRNANMLYYTIAFVQQKVSFETQKFNQHGLKKVFKKMVKEGIVLPDGTIDVEAMERFKVKYEDNISKFLVR</sequence>
<evidence type="ECO:0000256" key="1">
    <source>
        <dbReference type="SAM" id="SignalP"/>
    </source>
</evidence>
<dbReference type="RefSeq" id="WP_147279621.1">
    <property type="nucleotide sequence ID" value="NZ_CP068107.1"/>
</dbReference>
<name>A0A378RKA8_MYROD</name>
<organism evidence="2 3">
    <name type="scientific">Myroides odoratus</name>
    <name type="common">Flavobacterium odoratum</name>
    <dbReference type="NCBI Taxonomy" id="256"/>
    <lineage>
        <taxon>Bacteria</taxon>
        <taxon>Pseudomonadati</taxon>
        <taxon>Bacteroidota</taxon>
        <taxon>Flavobacteriia</taxon>
        <taxon>Flavobacteriales</taxon>
        <taxon>Flavobacteriaceae</taxon>
        <taxon>Myroides</taxon>
    </lineage>
</organism>
<dbReference type="AlphaFoldDB" id="A0A378RKA8"/>
<evidence type="ECO:0000313" key="3">
    <source>
        <dbReference type="Proteomes" id="UP000255024"/>
    </source>
</evidence>
<evidence type="ECO:0000313" key="2">
    <source>
        <dbReference type="EMBL" id="STZ27503.1"/>
    </source>
</evidence>
<dbReference type="EMBL" id="UGQL01000001">
    <property type="protein sequence ID" value="STZ27503.1"/>
    <property type="molecule type" value="Genomic_DNA"/>
</dbReference>
<gene>
    <name evidence="2" type="ORF">NCTC11179_01039</name>
</gene>
<protein>
    <submittedName>
        <fullName evidence="2">Uncharacterized protein</fullName>
    </submittedName>
</protein>
<keyword evidence="3" id="KW-1185">Reference proteome</keyword>
<proteinExistence type="predicted"/>
<feature type="signal peptide" evidence="1">
    <location>
        <begin position="1"/>
        <end position="20"/>
    </location>
</feature>
<dbReference type="Proteomes" id="UP000255024">
    <property type="component" value="Unassembled WGS sequence"/>
</dbReference>